<gene>
    <name evidence="6" type="ORF">CTAYLR_007682</name>
</gene>
<keyword evidence="3" id="KW-0157">Chromophore</keyword>
<dbReference type="InterPro" id="IPR036305">
    <property type="entry name" value="RGS_sf"/>
</dbReference>
<evidence type="ECO:0000259" key="5">
    <source>
        <dbReference type="PROSITE" id="PS50132"/>
    </source>
</evidence>
<dbReference type="NCBIfam" id="TIGR00229">
    <property type="entry name" value="sensory_box"/>
    <property type="match status" value="2"/>
</dbReference>
<dbReference type="PANTHER" id="PTHR47429">
    <property type="entry name" value="PROTEIN TWIN LOV 1"/>
    <property type="match status" value="1"/>
</dbReference>
<feature type="non-terminal residue" evidence="6">
    <location>
        <position position="1445"/>
    </location>
</feature>
<dbReference type="EMBL" id="JAQMWT010000594">
    <property type="protein sequence ID" value="KAJ8599014.1"/>
    <property type="molecule type" value="Genomic_DNA"/>
</dbReference>
<organism evidence="6 7">
    <name type="scientific">Chrysophaeum taylorii</name>
    <dbReference type="NCBI Taxonomy" id="2483200"/>
    <lineage>
        <taxon>Eukaryota</taxon>
        <taxon>Sar</taxon>
        <taxon>Stramenopiles</taxon>
        <taxon>Ochrophyta</taxon>
        <taxon>Pelagophyceae</taxon>
        <taxon>Pelagomonadales</taxon>
        <taxon>Pelagomonadaceae</taxon>
        <taxon>Chrysophaeum</taxon>
    </lineage>
</organism>
<dbReference type="PROSITE" id="PS50132">
    <property type="entry name" value="RGS"/>
    <property type="match status" value="2"/>
</dbReference>
<evidence type="ECO:0000313" key="7">
    <source>
        <dbReference type="Proteomes" id="UP001230188"/>
    </source>
</evidence>
<evidence type="ECO:0000256" key="1">
    <source>
        <dbReference type="ARBA" id="ARBA00022630"/>
    </source>
</evidence>
<dbReference type="CDD" id="cd00130">
    <property type="entry name" value="PAS"/>
    <property type="match status" value="2"/>
</dbReference>
<evidence type="ECO:0008006" key="8">
    <source>
        <dbReference type="Google" id="ProtNLM"/>
    </source>
</evidence>
<dbReference type="SMART" id="SM00091">
    <property type="entry name" value="PAS"/>
    <property type="match status" value="2"/>
</dbReference>
<dbReference type="Proteomes" id="UP001230188">
    <property type="component" value="Unassembled WGS sequence"/>
</dbReference>
<feature type="domain" description="RGS" evidence="5">
    <location>
        <begin position="783"/>
        <end position="927"/>
    </location>
</feature>
<proteinExistence type="predicted"/>
<dbReference type="SMART" id="SM00315">
    <property type="entry name" value="RGS"/>
    <property type="match status" value="2"/>
</dbReference>
<dbReference type="SUPFAM" id="SSF48097">
    <property type="entry name" value="Regulator of G-protein signaling, RGS"/>
    <property type="match status" value="2"/>
</dbReference>
<evidence type="ECO:0000256" key="2">
    <source>
        <dbReference type="ARBA" id="ARBA00022643"/>
    </source>
</evidence>
<keyword evidence="2" id="KW-0288">FMN</keyword>
<accession>A0AAD7U845</accession>
<dbReference type="InterPro" id="IPR000014">
    <property type="entry name" value="PAS"/>
</dbReference>
<keyword evidence="1" id="KW-0285">Flavoprotein</keyword>
<dbReference type="InterPro" id="IPR044926">
    <property type="entry name" value="RGS_subdomain_2"/>
</dbReference>
<dbReference type="Pfam" id="PF13426">
    <property type="entry name" value="PAS_9"/>
    <property type="match status" value="4"/>
</dbReference>
<sequence>MAARLRKSRVIRGAKTKERLVTREIWLSDCEKSLRKLLASKGHFVEAFKGFLKVEHEDEELIFYLEAQAMTKITDEARALEAASQLYETYLAELGDGIGQQDRTRATQRLWTKERKRYALSNDDADLKKRRRLVVNEADVALRSLAFDQFPRFLRSKKFGDVHDDMVEKSTTSGSSLSTTVEAVGSMLPRTADEWLDAFVCLADTWPASIVVSDMTIAGAPMVYVNTEFSEVTGYPRDESVGRNCRFLQGPDTEPEAIEVIQRTLAAGRDCQVLLTNYRKNGDKFRNLLSMRPIFDAEGLYRFVIGVQLEVNDLDPELGSKLVRAQKLLRLVPPKLLELKSNPEAVKRGCRAPPVAAAAAAAADGGPAAEGLNRATASLEPADPSFEKASVVKDETEWADTVFALTRIAWLRRGQALVKDLLGCCCCCQGALDIVMDFARRNCHPFVAAYAAFVAEATDALRDENQLFRVHLRMHKNPFYYCTKTDIKEGEIHSQDWTRVRKEVERALEVASQFLAEHLLPRLLRSKAGPALVHFVRKLELENAISSQCNARTCAYGVALAEEPEQHWLHMFASITAEFDHIGVVVSDMRVPGIPLAHVNDEGFCRVTGFDGPAQIGKKCSSVLQGPETEDYLVEQICHALRDAQPLAIKITNYKENQQKFQCFLTLHPVFGVDGEYLYQVGTQVDMSAPRSEVYDQLVELEQLLQLLPSSILCTNESDLERQIIPSGVDDDDGGSFDAHVQRTMIDESSLPPSSRKNEGKTHTGVDLRAIGEAVWLVDAEQSLQVILDSDIGRQAFEAFLDAEDNQRPALDFYLAIERLANIPCGQRDHQAEQTMKEYNISIAWTKKSRIAKAMNGCDTTNATVIAQNNSTASTESVWRQYAASALQNYCGVTYEQAKSEARDTLRMLAVDAFPRFMRTKNAARVMDALVENARPSTTRLMTSLARKASAALPQDANEWLRAFATIAETWPACIVIADMSIAGAPMIYVNPEFCRVTEYSFEECAGRNCRFLQGPETEPESVAVIQRALSGAQSCHVLITNYRKSGAKFKNLLTMKPVFDTEGEIEFVAVRAIFGLPCAGTYRFVIGVQFEVKSDMGVSSRLSNLEKLLQLLPRELPMTSSNNDTKGREPANSEIEYGKELPVEYLPQRFAFTKLKWLLTSEKTFNAILADDLGVTALTRCIESANSPLARCALDFCKTAQELLSLAGTKQQRKAKMLHKRMINNSLYYCTTTEIPLGEIEAVDWSKVIDAIKYWSILQLLNSTLGADLFIALRERERGGDVRALATVCCNSDAIGEDLWLNMIQEVSTVLEDIGLCVSDVRIPGVPLTFIGTSFKAVTGYGMEQLNHSCRFLQRAESEAVVVKEIREAIRAARPIFVKIRNYKKDGTAFQNLLTLNPVFTRDGAYCFQVGTQLKNGAETSEDSSVHLGRLLRLADICRLLPNR</sequence>
<dbReference type="Pfam" id="PF00615">
    <property type="entry name" value="RGS"/>
    <property type="match status" value="2"/>
</dbReference>
<dbReference type="InterPro" id="IPR001610">
    <property type="entry name" value="PAC"/>
</dbReference>
<evidence type="ECO:0000259" key="4">
    <source>
        <dbReference type="PROSITE" id="PS50112"/>
    </source>
</evidence>
<name>A0AAD7U845_9STRA</name>
<evidence type="ECO:0000256" key="3">
    <source>
        <dbReference type="ARBA" id="ARBA00022991"/>
    </source>
</evidence>
<feature type="domain" description="RGS" evidence="5">
    <location>
        <begin position="48"/>
        <end position="163"/>
    </location>
</feature>
<reference evidence="6" key="1">
    <citation type="submission" date="2023-01" db="EMBL/GenBank/DDBJ databases">
        <title>Metagenome sequencing of chrysophaentin producing Chrysophaeum taylorii.</title>
        <authorList>
            <person name="Davison J."/>
            <person name="Bewley C."/>
        </authorList>
    </citation>
    <scope>NUCLEOTIDE SEQUENCE</scope>
    <source>
        <strain evidence="6">NIES-1699</strain>
    </source>
</reference>
<dbReference type="InterPro" id="IPR035965">
    <property type="entry name" value="PAS-like_dom_sf"/>
</dbReference>
<comment type="caution">
    <text evidence="6">The sequence shown here is derived from an EMBL/GenBank/DDBJ whole genome shotgun (WGS) entry which is preliminary data.</text>
</comment>
<keyword evidence="7" id="KW-1185">Reference proteome</keyword>
<dbReference type="PROSITE" id="PS50112">
    <property type="entry name" value="PAS"/>
    <property type="match status" value="1"/>
</dbReference>
<evidence type="ECO:0000313" key="6">
    <source>
        <dbReference type="EMBL" id="KAJ8599014.1"/>
    </source>
</evidence>
<dbReference type="SUPFAM" id="SSF55785">
    <property type="entry name" value="PYP-like sensor domain (PAS domain)"/>
    <property type="match status" value="4"/>
</dbReference>
<dbReference type="InterPro" id="IPR016137">
    <property type="entry name" value="RGS"/>
</dbReference>
<dbReference type="SMART" id="SM00086">
    <property type="entry name" value="PAC"/>
    <property type="match status" value="3"/>
</dbReference>
<dbReference type="GO" id="GO:0005634">
    <property type="term" value="C:nucleus"/>
    <property type="evidence" value="ECO:0007669"/>
    <property type="project" value="TreeGrafter"/>
</dbReference>
<protein>
    <recommendedName>
        <fullName evidence="8">LOV domain-containing protein</fullName>
    </recommendedName>
</protein>
<dbReference type="Gene3D" id="1.10.167.10">
    <property type="entry name" value="Regulator of G-protein Signalling 4, domain 2"/>
    <property type="match status" value="2"/>
</dbReference>
<dbReference type="PANTHER" id="PTHR47429:SF2">
    <property type="entry name" value="PROTEIN TWIN LOV 1"/>
    <property type="match status" value="1"/>
</dbReference>
<feature type="domain" description="PAS" evidence="4">
    <location>
        <begin position="222"/>
        <end position="268"/>
    </location>
</feature>
<dbReference type="Gene3D" id="3.30.450.20">
    <property type="entry name" value="PAS domain"/>
    <property type="match status" value="4"/>
</dbReference>